<name>R7QE15_CHOCR</name>
<feature type="region of interest" description="Disordered" evidence="1">
    <location>
        <begin position="32"/>
        <end position="110"/>
    </location>
</feature>
<evidence type="ECO:0000313" key="2">
    <source>
        <dbReference type="EMBL" id="CDF36762.1"/>
    </source>
</evidence>
<dbReference type="AlphaFoldDB" id="R7QE15"/>
<sequence>MPSSTVPRNDIHNQLPTSCILQTKPQLRVGVALAHPEQHPRSASQITIPDQHPRSAFHASRRHAHKPGPVSSPVSRPGHSGRSHTHTHTLRRPPRMPHTTPFTSPPAKRR</sequence>
<dbReference type="Proteomes" id="UP000012073">
    <property type="component" value="Unassembled WGS sequence"/>
</dbReference>
<dbReference type="KEGG" id="ccp:CHC_T00004808001"/>
<feature type="compositionally biased region" description="Basic residues" evidence="1">
    <location>
        <begin position="79"/>
        <end position="95"/>
    </location>
</feature>
<dbReference type="Gramene" id="CDF36762">
    <property type="protein sequence ID" value="CDF36762"/>
    <property type="gene ID" value="CHC_T00004808001"/>
</dbReference>
<reference evidence="3" key="1">
    <citation type="journal article" date="2013" name="Proc. Natl. Acad. Sci. U.S.A.">
        <title>Genome structure and metabolic features in the red seaweed Chondrus crispus shed light on evolution of the Archaeplastida.</title>
        <authorList>
            <person name="Collen J."/>
            <person name="Porcel B."/>
            <person name="Carre W."/>
            <person name="Ball S.G."/>
            <person name="Chaparro C."/>
            <person name="Tonon T."/>
            <person name="Barbeyron T."/>
            <person name="Michel G."/>
            <person name="Noel B."/>
            <person name="Valentin K."/>
            <person name="Elias M."/>
            <person name="Artiguenave F."/>
            <person name="Arun A."/>
            <person name="Aury J.M."/>
            <person name="Barbosa-Neto J.F."/>
            <person name="Bothwell J.H."/>
            <person name="Bouget F.Y."/>
            <person name="Brillet L."/>
            <person name="Cabello-Hurtado F."/>
            <person name="Capella-Gutierrez S."/>
            <person name="Charrier B."/>
            <person name="Cladiere L."/>
            <person name="Cock J.M."/>
            <person name="Coelho S.M."/>
            <person name="Colleoni C."/>
            <person name="Czjzek M."/>
            <person name="Da Silva C."/>
            <person name="Delage L."/>
            <person name="Denoeud F."/>
            <person name="Deschamps P."/>
            <person name="Dittami S.M."/>
            <person name="Gabaldon T."/>
            <person name="Gachon C.M."/>
            <person name="Groisillier A."/>
            <person name="Herve C."/>
            <person name="Jabbari K."/>
            <person name="Katinka M."/>
            <person name="Kloareg B."/>
            <person name="Kowalczyk N."/>
            <person name="Labadie K."/>
            <person name="Leblanc C."/>
            <person name="Lopez P.J."/>
            <person name="McLachlan D.H."/>
            <person name="Meslet-Cladiere L."/>
            <person name="Moustafa A."/>
            <person name="Nehr Z."/>
            <person name="Nyvall Collen P."/>
            <person name="Panaud O."/>
            <person name="Partensky F."/>
            <person name="Poulain J."/>
            <person name="Rensing S.A."/>
            <person name="Rousvoal S."/>
            <person name="Samson G."/>
            <person name="Symeonidi A."/>
            <person name="Weissenbach J."/>
            <person name="Zambounis A."/>
            <person name="Wincker P."/>
            <person name="Boyen C."/>
        </authorList>
    </citation>
    <scope>NUCLEOTIDE SEQUENCE [LARGE SCALE GENOMIC DNA]</scope>
    <source>
        <strain evidence="3">cv. Stackhouse</strain>
    </source>
</reference>
<dbReference type="RefSeq" id="XP_005716581.1">
    <property type="nucleotide sequence ID" value="XM_005716524.1"/>
</dbReference>
<evidence type="ECO:0000313" key="3">
    <source>
        <dbReference type="Proteomes" id="UP000012073"/>
    </source>
</evidence>
<accession>R7QE15</accession>
<dbReference type="EMBL" id="HG001800">
    <property type="protein sequence ID" value="CDF36762.1"/>
    <property type="molecule type" value="Genomic_DNA"/>
</dbReference>
<evidence type="ECO:0000256" key="1">
    <source>
        <dbReference type="SAM" id="MobiDB-lite"/>
    </source>
</evidence>
<keyword evidence="3" id="KW-1185">Reference proteome</keyword>
<feature type="compositionally biased region" description="Low complexity" evidence="1">
    <location>
        <begin position="67"/>
        <end position="78"/>
    </location>
</feature>
<organism evidence="2 3">
    <name type="scientific">Chondrus crispus</name>
    <name type="common">Carrageen Irish moss</name>
    <name type="synonym">Polymorpha crispa</name>
    <dbReference type="NCBI Taxonomy" id="2769"/>
    <lineage>
        <taxon>Eukaryota</taxon>
        <taxon>Rhodophyta</taxon>
        <taxon>Florideophyceae</taxon>
        <taxon>Rhodymeniophycidae</taxon>
        <taxon>Gigartinales</taxon>
        <taxon>Gigartinaceae</taxon>
        <taxon>Chondrus</taxon>
    </lineage>
</organism>
<gene>
    <name evidence="2" type="ORF">CHC_T00004808001</name>
</gene>
<protein>
    <submittedName>
        <fullName evidence="2">Uncharacterized protein</fullName>
    </submittedName>
</protein>
<proteinExistence type="predicted"/>
<dbReference type="GeneID" id="17324296"/>